<dbReference type="EMBL" id="KB454506">
    <property type="protein sequence ID" value="EME29668.1"/>
    <property type="molecule type" value="Genomic_DNA"/>
</dbReference>
<evidence type="ECO:0000256" key="8">
    <source>
        <dbReference type="ARBA" id="ARBA00023268"/>
    </source>
</evidence>
<evidence type="ECO:0000256" key="7">
    <source>
        <dbReference type="ARBA" id="ARBA00023239"/>
    </source>
</evidence>
<evidence type="ECO:0000259" key="11">
    <source>
        <dbReference type="PROSITE" id="PS51068"/>
    </source>
</evidence>
<accession>M2Y165</accession>
<dbReference type="GO" id="GO:0006284">
    <property type="term" value="P:base-excision repair"/>
    <property type="evidence" value="ECO:0007669"/>
    <property type="project" value="InterPro"/>
</dbReference>
<dbReference type="SUPFAM" id="SSF81624">
    <property type="entry name" value="N-terminal domain of MutM-like DNA repair proteins"/>
    <property type="match status" value="1"/>
</dbReference>
<dbReference type="RefSeq" id="XP_005706188.1">
    <property type="nucleotide sequence ID" value="XM_005706131.1"/>
</dbReference>
<evidence type="ECO:0000256" key="1">
    <source>
        <dbReference type="ARBA" id="ARBA00001668"/>
    </source>
</evidence>
<dbReference type="KEGG" id="gsl:Gasu_28920"/>
<organism evidence="12 13">
    <name type="scientific">Galdieria sulphuraria</name>
    <name type="common">Red alga</name>
    <dbReference type="NCBI Taxonomy" id="130081"/>
    <lineage>
        <taxon>Eukaryota</taxon>
        <taxon>Rhodophyta</taxon>
        <taxon>Bangiophyceae</taxon>
        <taxon>Galdieriales</taxon>
        <taxon>Galdieriaceae</taxon>
        <taxon>Galdieria</taxon>
    </lineage>
</organism>
<keyword evidence="13" id="KW-1185">Reference proteome</keyword>
<dbReference type="Gene3D" id="3.20.190.10">
    <property type="entry name" value="MutM-like, N-terminal"/>
    <property type="match status" value="1"/>
</dbReference>
<dbReference type="PANTHER" id="PTHR22993">
    <property type="entry name" value="FORMAMIDOPYRIMIDINE-DNA GLYCOSYLASE"/>
    <property type="match status" value="1"/>
</dbReference>
<dbReference type="SUPFAM" id="SSF46946">
    <property type="entry name" value="S13-like H2TH domain"/>
    <property type="match status" value="1"/>
</dbReference>
<dbReference type="GO" id="GO:0005634">
    <property type="term" value="C:nucleus"/>
    <property type="evidence" value="ECO:0007669"/>
    <property type="project" value="TreeGrafter"/>
</dbReference>
<dbReference type="OMA" id="GHISMET"/>
<dbReference type="Gramene" id="EME29668">
    <property type="protein sequence ID" value="EME29668"/>
    <property type="gene ID" value="Gasu_28920"/>
</dbReference>
<evidence type="ECO:0000256" key="10">
    <source>
        <dbReference type="SAM" id="MobiDB-lite"/>
    </source>
</evidence>
<dbReference type="PANTHER" id="PTHR22993:SF9">
    <property type="entry name" value="FORMAMIDOPYRIMIDINE-DNA GLYCOSYLASE"/>
    <property type="match status" value="1"/>
</dbReference>
<keyword evidence="5" id="KW-0238">DNA-binding</keyword>
<dbReference type="STRING" id="130081.M2Y165"/>
<keyword evidence="3" id="KW-0227">DNA damage</keyword>
<dbReference type="SMART" id="SM01232">
    <property type="entry name" value="H2TH"/>
    <property type="match status" value="1"/>
</dbReference>
<keyword evidence="9 12" id="KW-0326">Glycosidase</keyword>
<keyword evidence="7" id="KW-0456">Lyase</keyword>
<comment type="similarity">
    <text evidence="2">Belongs to the FPG family.</text>
</comment>
<evidence type="ECO:0000313" key="12">
    <source>
        <dbReference type="EMBL" id="EME29668.1"/>
    </source>
</evidence>
<dbReference type="GO" id="GO:0008534">
    <property type="term" value="F:oxidized purine nucleobase lesion DNA N-glycosylase activity"/>
    <property type="evidence" value="ECO:0007669"/>
    <property type="project" value="UniProtKB-EC"/>
</dbReference>
<dbReference type="GO" id="GO:0003906">
    <property type="term" value="F:DNA-(apurinic or apyrimidinic site) endonuclease activity"/>
    <property type="evidence" value="ECO:0007669"/>
    <property type="project" value="InterPro"/>
</dbReference>
<dbReference type="OrthoDB" id="5505at2759"/>
<dbReference type="PROSITE" id="PS51068">
    <property type="entry name" value="FPG_CAT"/>
    <property type="match status" value="1"/>
</dbReference>
<dbReference type="InterPro" id="IPR010979">
    <property type="entry name" value="Ribosomal_uS13-like_H2TH"/>
</dbReference>
<gene>
    <name evidence="12" type="ORF">Gasu_28920</name>
</gene>
<sequence>MPELIQVEYFRQFIQEHLSLDTAVVENIYFSQDASSLFPKGHISMETIPIQVVHKKVIRVQRYGKYLWLELSSPVVYIIFHFGMSGSLAHRKTDGSLEFAHVGKHYSSLIQEWPSQYAKLRLVFQDGSELAFLETRKWGKVVFTEQSPMQLSYITCLGFDPILSNPTIQELYDKIQSYKSAIKTVLLNGSVIAGIGNWMADEILYKSKIHPLEWACLLSLNDVESLWEATKQVVQQGVRVRANSDEFPKDWLFHLRWKKDKAQLGQQKGVKILQVGGRTTLYVASQQRLHKPGRMDSIKDKVGSSPQDSKTKQQPSEKQMRDIYRCLCISEKDGINQQDLCNAVKELESGKWEDDQVIKDAIALFSSNGYSVSWEDFVNIYKQIQSTSK</sequence>
<evidence type="ECO:0000313" key="13">
    <source>
        <dbReference type="Proteomes" id="UP000030680"/>
    </source>
</evidence>
<evidence type="ECO:0000256" key="4">
    <source>
        <dbReference type="ARBA" id="ARBA00022801"/>
    </source>
</evidence>
<evidence type="ECO:0000256" key="2">
    <source>
        <dbReference type="ARBA" id="ARBA00009409"/>
    </source>
</evidence>
<reference evidence="13" key="1">
    <citation type="journal article" date="2013" name="Science">
        <title>Gene transfer from bacteria and archaea facilitated evolution of an extremophilic eukaryote.</title>
        <authorList>
            <person name="Schonknecht G."/>
            <person name="Chen W.H."/>
            <person name="Ternes C.M."/>
            <person name="Barbier G.G."/>
            <person name="Shrestha R.P."/>
            <person name="Stanke M."/>
            <person name="Brautigam A."/>
            <person name="Baker B.J."/>
            <person name="Banfield J.F."/>
            <person name="Garavito R.M."/>
            <person name="Carr K."/>
            <person name="Wilkerson C."/>
            <person name="Rensing S.A."/>
            <person name="Gagneul D."/>
            <person name="Dickenson N.E."/>
            <person name="Oesterhelt C."/>
            <person name="Lercher M.J."/>
            <person name="Weber A.P."/>
        </authorList>
    </citation>
    <scope>NUCLEOTIDE SEQUENCE [LARGE SCALE GENOMIC DNA]</scope>
    <source>
        <strain evidence="13">074W</strain>
    </source>
</reference>
<dbReference type="Pfam" id="PF01149">
    <property type="entry name" value="Fapy_DNA_glyco"/>
    <property type="match status" value="1"/>
</dbReference>
<protein>
    <submittedName>
        <fullName evidence="12">Formamidopyrimidine-DNA glycosylase isoform 2</fullName>
        <ecNumber evidence="12">3.2.2.23</ecNumber>
    </submittedName>
</protein>
<dbReference type="GO" id="GO:0008270">
    <property type="term" value="F:zinc ion binding"/>
    <property type="evidence" value="ECO:0007669"/>
    <property type="project" value="InterPro"/>
</dbReference>
<dbReference type="InterPro" id="IPR012319">
    <property type="entry name" value="FPG_cat"/>
</dbReference>
<dbReference type="GO" id="GO:0003684">
    <property type="term" value="F:damaged DNA binding"/>
    <property type="evidence" value="ECO:0007669"/>
    <property type="project" value="InterPro"/>
</dbReference>
<dbReference type="GO" id="GO:0016829">
    <property type="term" value="F:lyase activity"/>
    <property type="evidence" value="ECO:0007669"/>
    <property type="project" value="UniProtKB-KW"/>
</dbReference>
<dbReference type="SMART" id="SM00898">
    <property type="entry name" value="Fapy_DNA_glyco"/>
    <property type="match status" value="1"/>
</dbReference>
<dbReference type="EC" id="3.2.2.23" evidence="12"/>
<dbReference type="InterPro" id="IPR035937">
    <property type="entry name" value="FPG_N"/>
</dbReference>
<dbReference type="Gene3D" id="1.10.8.50">
    <property type="match status" value="1"/>
</dbReference>
<feature type="region of interest" description="Disordered" evidence="10">
    <location>
        <begin position="288"/>
        <end position="318"/>
    </location>
</feature>
<keyword evidence="8" id="KW-0511">Multifunctional enzyme</keyword>
<proteinExistence type="inferred from homology"/>
<dbReference type="Proteomes" id="UP000030680">
    <property type="component" value="Unassembled WGS sequence"/>
</dbReference>
<evidence type="ECO:0000256" key="6">
    <source>
        <dbReference type="ARBA" id="ARBA00023204"/>
    </source>
</evidence>
<dbReference type="GeneID" id="17088447"/>
<feature type="domain" description="Formamidopyrimidine-DNA glycosylase catalytic" evidence="11">
    <location>
        <begin position="2"/>
        <end position="139"/>
    </location>
</feature>
<dbReference type="AlphaFoldDB" id="M2Y165"/>
<feature type="compositionally biased region" description="Basic and acidic residues" evidence="10">
    <location>
        <begin position="293"/>
        <end position="302"/>
    </location>
</feature>
<name>M2Y165_GALSU</name>
<dbReference type="Pfam" id="PF06831">
    <property type="entry name" value="H2TH"/>
    <property type="match status" value="1"/>
</dbReference>
<evidence type="ECO:0000256" key="3">
    <source>
        <dbReference type="ARBA" id="ARBA00022763"/>
    </source>
</evidence>
<dbReference type="InterPro" id="IPR015886">
    <property type="entry name" value="H2TH_FPG"/>
</dbReference>
<keyword evidence="4 12" id="KW-0378">Hydrolase</keyword>
<keyword evidence="6" id="KW-0234">DNA repair</keyword>
<feature type="compositionally biased region" description="Polar residues" evidence="10">
    <location>
        <begin position="304"/>
        <end position="317"/>
    </location>
</feature>
<comment type="catalytic activity">
    <reaction evidence="1">
        <text>Hydrolysis of DNA containing ring-opened 7-methylguanine residues, releasing 2,6-diamino-4-hydroxy-5-(N-methyl)formamidopyrimidine.</text>
        <dbReference type="EC" id="3.2.2.23"/>
    </reaction>
</comment>
<evidence type="ECO:0000256" key="9">
    <source>
        <dbReference type="ARBA" id="ARBA00023295"/>
    </source>
</evidence>
<dbReference type="eggNOG" id="ENOG502QVDB">
    <property type="taxonomic scope" value="Eukaryota"/>
</dbReference>
<evidence type="ECO:0000256" key="5">
    <source>
        <dbReference type="ARBA" id="ARBA00023125"/>
    </source>
</evidence>